<organism evidence="1 2">
    <name type="scientific">Corymbia citriodora subsp. variegata</name>
    <dbReference type="NCBI Taxonomy" id="360336"/>
    <lineage>
        <taxon>Eukaryota</taxon>
        <taxon>Viridiplantae</taxon>
        <taxon>Streptophyta</taxon>
        <taxon>Embryophyta</taxon>
        <taxon>Tracheophyta</taxon>
        <taxon>Spermatophyta</taxon>
        <taxon>Magnoliopsida</taxon>
        <taxon>eudicotyledons</taxon>
        <taxon>Gunneridae</taxon>
        <taxon>Pentapetalae</taxon>
        <taxon>rosids</taxon>
        <taxon>malvids</taxon>
        <taxon>Myrtales</taxon>
        <taxon>Myrtaceae</taxon>
        <taxon>Myrtoideae</taxon>
        <taxon>Eucalypteae</taxon>
        <taxon>Corymbia</taxon>
    </lineage>
</organism>
<sequence>MEIAYGARSVRREEAVGKGGAHEEAHVRIAGQVEILDQHRVGSWRHFQLHLLPPHFHVIFSRKLTHVLSQDHLLVAHRHPLHFFTTPLLHSLSLSLSLSLCLQQLSDKWVPGLRNM</sequence>
<accession>A0A8T0CUU6</accession>
<evidence type="ECO:0000313" key="2">
    <source>
        <dbReference type="Proteomes" id="UP000806378"/>
    </source>
</evidence>
<dbReference type="Gramene" id="rna-gnl|WGS:JABURB|Cocit.L4058.1">
    <property type="protein sequence ID" value="cds-KAF7851387.1"/>
    <property type="gene ID" value="gene-BT93_L4058"/>
</dbReference>
<reference evidence="1" key="1">
    <citation type="submission" date="2020-05" db="EMBL/GenBank/DDBJ databases">
        <title>WGS assembly of Corymbia citriodora subspecies variegata.</title>
        <authorList>
            <person name="Barry K."/>
            <person name="Hundley H."/>
            <person name="Shu S."/>
            <person name="Jenkins J."/>
            <person name="Grimwood J."/>
            <person name="Baten A."/>
        </authorList>
    </citation>
    <scope>NUCLEOTIDE SEQUENCE</scope>
    <source>
        <strain evidence="1">CV2-018</strain>
    </source>
</reference>
<gene>
    <name evidence="1" type="ORF">BT93_L4058</name>
</gene>
<keyword evidence="2" id="KW-1185">Reference proteome</keyword>
<dbReference type="EMBL" id="MU089546">
    <property type="protein sequence ID" value="KAF7851387.1"/>
    <property type="molecule type" value="Genomic_DNA"/>
</dbReference>
<evidence type="ECO:0000313" key="1">
    <source>
        <dbReference type="EMBL" id="KAF7851387.1"/>
    </source>
</evidence>
<dbReference type="Proteomes" id="UP000806378">
    <property type="component" value="Unassembled WGS sequence"/>
</dbReference>
<name>A0A8T0CUU6_CORYI</name>
<dbReference type="AlphaFoldDB" id="A0A8T0CUU6"/>
<proteinExistence type="predicted"/>
<protein>
    <submittedName>
        <fullName evidence="1">Uncharacterized protein</fullName>
    </submittedName>
</protein>
<comment type="caution">
    <text evidence="1">The sequence shown here is derived from an EMBL/GenBank/DDBJ whole genome shotgun (WGS) entry which is preliminary data.</text>
</comment>